<reference evidence="3 4" key="1">
    <citation type="submission" date="2016-12" db="EMBL/GenBank/DDBJ databases">
        <title>The whole genome sequencing and assembly of Bacillus cohnii DSM 6307T strain.</title>
        <authorList>
            <person name="Lee Y.-J."/>
            <person name="Yi H."/>
            <person name="Bahn Y.-S."/>
            <person name="Kim J.F."/>
            <person name="Lee D.-W."/>
        </authorList>
    </citation>
    <scope>NUCLEOTIDE SEQUENCE [LARGE SCALE GENOMIC DNA]</scope>
    <source>
        <strain evidence="3 4">DSM 6307</strain>
    </source>
</reference>
<dbReference type="RefSeq" id="WP_066420690.1">
    <property type="nucleotide sequence ID" value="NZ_CP018866.1"/>
</dbReference>
<protein>
    <recommendedName>
        <fullName evidence="2">Potassium channel domain-containing protein</fullName>
    </recommendedName>
</protein>
<organism evidence="3 4">
    <name type="scientific">Sutcliffiella cohnii</name>
    <dbReference type="NCBI Taxonomy" id="33932"/>
    <lineage>
        <taxon>Bacteria</taxon>
        <taxon>Bacillati</taxon>
        <taxon>Bacillota</taxon>
        <taxon>Bacilli</taxon>
        <taxon>Bacillales</taxon>
        <taxon>Bacillaceae</taxon>
        <taxon>Sutcliffiella</taxon>
    </lineage>
</organism>
<feature type="transmembrane region" description="Helical" evidence="1">
    <location>
        <begin position="80"/>
        <end position="100"/>
    </location>
</feature>
<dbReference type="SUPFAM" id="SSF81324">
    <property type="entry name" value="Voltage-gated potassium channels"/>
    <property type="match status" value="1"/>
</dbReference>
<evidence type="ECO:0000256" key="1">
    <source>
        <dbReference type="SAM" id="Phobius"/>
    </source>
</evidence>
<accession>A0A223KLK9</accession>
<keyword evidence="1" id="KW-0812">Transmembrane</keyword>
<evidence type="ECO:0000313" key="4">
    <source>
        <dbReference type="Proteomes" id="UP000215224"/>
    </source>
</evidence>
<dbReference type="KEGG" id="bcoh:BC6307_02785"/>
<feature type="transmembrane region" description="Helical" evidence="1">
    <location>
        <begin position="112"/>
        <end position="133"/>
    </location>
</feature>
<keyword evidence="1" id="KW-0472">Membrane</keyword>
<feature type="transmembrane region" description="Helical" evidence="1">
    <location>
        <begin position="41"/>
        <end position="60"/>
    </location>
</feature>
<dbReference type="Pfam" id="PF07885">
    <property type="entry name" value="Ion_trans_2"/>
    <property type="match status" value="1"/>
</dbReference>
<dbReference type="InterPro" id="IPR013099">
    <property type="entry name" value="K_chnl_dom"/>
</dbReference>
<feature type="domain" description="Potassium channel" evidence="2">
    <location>
        <begin position="48"/>
        <end position="131"/>
    </location>
</feature>
<dbReference type="Proteomes" id="UP000215224">
    <property type="component" value="Chromosome"/>
</dbReference>
<gene>
    <name evidence="3" type="ORF">BC6307_02785</name>
</gene>
<dbReference type="STRING" id="1314751.GCA_001591425_04407"/>
<dbReference type="AlphaFoldDB" id="A0A223KLK9"/>
<evidence type="ECO:0000313" key="3">
    <source>
        <dbReference type="EMBL" id="AST90286.1"/>
    </source>
</evidence>
<keyword evidence="1" id="KW-1133">Transmembrane helix</keyword>
<name>A0A223KLK9_9BACI</name>
<evidence type="ECO:0000259" key="2">
    <source>
        <dbReference type="Pfam" id="PF07885"/>
    </source>
</evidence>
<sequence>MLFFIVLCIVALAIIFSFLHLFSPNRRDMRGIPYVSKETLILLLLIYLTLVISFAVLYCVIHLNIQPIITEGGELLKEDFFSTMTTSVYFSAVTMLTVGYGDVTPIGIGRGIAIIQALLGYVMPAAFVVRIVLDLDYRD</sequence>
<proteinExistence type="predicted"/>
<dbReference type="Gene3D" id="1.10.287.70">
    <property type="match status" value="1"/>
</dbReference>
<keyword evidence="4" id="KW-1185">Reference proteome</keyword>
<dbReference type="EMBL" id="CP018866">
    <property type="protein sequence ID" value="AST90286.1"/>
    <property type="molecule type" value="Genomic_DNA"/>
</dbReference>